<dbReference type="PANTHER" id="PTHR47245">
    <property type="entry name" value="PEPTIDYLPROLYL ISOMERASE"/>
    <property type="match status" value="1"/>
</dbReference>
<organism evidence="8 9">
    <name type="scientific">Microcystis aeruginosa NIES-44</name>
    <dbReference type="NCBI Taxonomy" id="449439"/>
    <lineage>
        <taxon>Bacteria</taxon>
        <taxon>Bacillati</taxon>
        <taxon>Cyanobacteriota</taxon>
        <taxon>Cyanophyceae</taxon>
        <taxon>Oscillatoriophycideae</taxon>
        <taxon>Chroococcales</taxon>
        <taxon>Microcystaceae</taxon>
        <taxon>Microcystis</taxon>
    </lineage>
</organism>
<evidence type="ECO:0000256" key="3">
    <source>
        <dbReference type="ARBA" id="ARBA00022729"/>
    </source>
</evidence>
<dbReference type="InterPro" id="IPR050245">
    <property type="entry name" value="PrsA_foldase"/>
</dbReference>
<dbReference type="Gene3D" id="1.10.4030.10">
    <property type="entry name" value="Porin chaperone SurA, peptide-binding domain"/>
    <property type="match status" value="1"/>
</dbReference>
<evidence type="ECO:0000256" key="4">
    <source>
        <dbReference type="ARBA" id="ARBA00023110"/>
    </source>
</evidence>
<name>A0A0A1VU56_MICAE</name>
<dbReference type="PANTHER" id="PTHR47245:SF1">
    <property type="entry name" value="FOLDASE PROTEIN PRSA"/>
    <property type="match status" value="1"/>
</dbReference>
<evidence type="ECO:0000259" key="7">
    <source>
        <dbReference type="PROSITE" id="PS50198"/>
    </source>
</evidence>
<dbReference type="InterPro" id="IPR046357">
    <property type="entry name" value="PPIase_dom_sf"/>
</dbReference>
<accession>A0A0A1VU56</accession>
<dbReference type="AlphaFoldDB" id="A0A0A1VU56"/>
<protein>
    <recommendedName>
        <fullName evidence="2">peptidylprolyl isomerase</fullName>
        <ecNumber evidence="2">5.2.1.8</ecNumber>
    </recommendedName>
</protein>
<evidence type="ECO:0000256" key="2">
    <source>
        <dbReference type="ARBA" id="ARBA00013194"/>
    </source>
</evidence>
<evidence type="ECO:0000256" key="1">
    <source>
        <dbReference type="ARBA" id="ARBA00000971"/>
    </source>
</evidence>
<comment type="catalytic activity">
    <reaction evidence="1">
        <text>[protein]-peptidylproline (omega=180) = [protein]-peptidylproline (omega=0)</text>
        <dbReference type="Rhea" id="RHEA:16237"/>
        <dbReference type="Rhea" id="RHEA-COMP:10747"/>
        <dbReference type="Rhea" id="RHEA-COMP:10748"/>
        <dbReference type="ChEBI" id="CHEBI:83833"/>
        <dbReference type="ChEBI" id="CHEBI:83834"/>
        <dbReference type="EC" id="5.2.1.8"/>
    </reaction>
</comment>
<dbReference type="SUPFAM" id="SSF54534">
    <property type="entry name" value="FKBP-like"/>
    <property type="match status" value="1"/>
</dbReference>
<dbReference type="Proteomes" id="UP000030321">
    <property type="component" value="Unassembled WGS sequence"/>
</dbReference>
<feature type="domain" description="PpiC" evidence="7">
    <location>
        <begin position="106"/>
        <end position="208"/>
    </location>
</feature>
<dbReference type="Gene3D" id="3.10.50.40">
    <property type="match status" value="1"/>
</dbReference>
<evidence type="ECO:0000256" key="6">
    <source>
        <dbReference type="PROSITE-ProRule" id="PRU00278"/>
    </source>
</evidence>
<dbReference type="GO" id="GO:0003755">
    <property type="term" value="F:peptidyl-prolyl cis-trans isomerase activity"/>
    <property type="evidence" value="ECO:0007669"/>
    <property type="project" value="UniProtKB-KW"/>
</dbReference>
<dbReference type="InterPro" id="IPR027304">
    <property type="entry name" value="Trigger_fact/SurA_dom_sf"/>
</dbReference>
<dbReference type="EMBL" id="BBPA01000026">
    <property type="protein sequence ID" value="GAL92816.1"/>
    <property type="molecule type" value="Genomic_DNA"/>
</dbReference>
<evidence type="ECO:0000313" key="9">
    <source>
        <dbReference type="Proteomes" id="UP000030321"/>
    </source>
</evidence>
<dbReference type="RefSeq" id="WP_045358584.1">
    <property type="nucleotide sequence ID" value="NZ_BBPA01000026.1"/>
</dbReference>
<evidence type="ECO:0000256" key="5">
    <source>
        <dbReference type="ARBA" id="ARBA00023235"/>
    </source>
</evidence>
<dbReference type="EC" id="5.2.1.8" evidence="2"/>
<keyword evidence="3" id="KW-0732">Signal</keyword>
<sequence length="244" mass="27794">MSHSITISNQDLIQQLKLSGKVPEMAEGIIARKIITETATAAGIKNTTAELQQAADQFRLAKGLHNAKDTWNWLQKQGLSLDDFEEIVQFSLLSGKLAEHLFADKIESYFVEHQLDYTGAVIYEVVLADQAMAEELYESIQEEEISFQEVAHRYIEDVELRRKGGYRGTVYRKDLRPNLSAAIFASDSSRLLKPLQGDRAFHLIFVEEILKPKLTEELALKIGVDLFNGWVKEKIQEIEYEFSN</sequence>
<dbReference type="InterPro" id="IPR000297">
    <property type="entry name" value="PPIase_PpiC"/>
</dbReference>
<reference evidence="9" key="1">
    <citation type="journal article" date="2015" name="Genome">
        <title>Whole Genome Sequence of the Non-Microcystin-Producing Microcystis aeruginosa Strain NIES-44.</title>
        <authorList>
            <person name="Okano K."/>
            <person name="Miyata N."/>
            <person name="Ozaki Y."/>
        </authorList>
    </citation>
    <scope>NUCLEOTIDE SEQUENCE [LARGE SCALE GENOMIC DNA]</scope>
    <source>
        <strain evidence="9">NIES-44</strain>
    </source>
</reference>
<evidence type="ECO:0000313" key="8">
    <source>
        <dbReference type="EMBL" id="GAL92816.1"/>
    </source>
</evidence>
<comment type="caution">
    <text evidence="8">The sequence shown here is derived from an EMBL/GenBank/DDBJ whole genome shotgun (WGS) entry which is preliminary data.</text>
</comment>
<keyword evidence="4 6" id="KW-0697">Rotamase</keyword>
<dbReference type="SUPFAM" id="SSF109998">
    <property type="entry name" value="Triger factor/SurA peptide-binding domain-like"/>
    <property type="match status" value="1"/>
</dbReference>
<dbReference type="PROSITE" id="PS50198">
    <property type="entry name" value="PPIC_PPIASE_2"/>
    <property type="match status" value="1"/>
</dbReference>
<dbReference type="Pfam" id="PF00639">
    <property type="entry name" value="Rotamase"/>
    <property type="match status" value="1"/>
</dbReference>
<proteinExistence type="predicted"/>
<gene>
    <name evidence="8" type="ORF">N44_01374</name>
</gene>
<keyword evidence="5 6" id="KW-0413">Isomerase</keyword>